<feature type="domain" description="C2" evidence="9">
    <location>
        <begin position="1059"/>
        <end position="1174"/>
    </location>
</feature>
<dbReference type="Pfam" id="PF25669">
    <property type="entry name" value="SMP_MUG190-like"/>
    <property type="match status" value="1"/>
</dbReference>
<keyword evidence="2" id="KW-0813">Transport</keyword>
<proteinExistence type="predicted"/>
<dbReference type="PANTHER" id="PTHR46980">
    <property type="entry name" value="TRICALBIN-1-RELATED"/>
    <property type="match status" value="1"/>
</dbReference>
<keyword evidence="3" id="KW-0445">Lipid transport</keyword>
<dbReference type="InterPro" id="IPR031468">
    <property type="entry name" value="SMP_LBD"/>
</dbReference>
<organism evidence="11 12">
    <name type="scientific">Pichia membranifaciens</name>
    <dbReference type="NCBI Taxonomy" id="4926"/>
    <lineage>
        <taxon>Eukaryota</taxon>
        <taxon>Fungi</taxon>
        <taxon>Dikarya</taxon>
        <taxon>Ascomycota</taxon>
        <taxon>Saccharomycotina</taxon>
        <taxon>Pichiomycetes</taxon>
        <taxon>Pichiales</taxon>
        <taxon>Pichiaceae</taxon>
        <taxon>Pichia</taxon>
    </lineage>
</organism>
<dbReference type="Gene3D" id="2.60.40.150">
    <property type="entry name" value="C2 domain"/>
    <property type="match status" value="4"/>
</dbReference>
<dbReference type="InterPro" id="IPR035892">
    <property type="entry name" value="C2_domain_sf"/>
</dbReference>
<dbReference type="InterPro" id="IPR017147">
    <property type="entry name" value="Tricalbin"/>
</dbReference>
<feature type="domain" description="C2" evidence="9">
    <location>
        <begin position="723"/>
        <end position="843"/>
    </location>
</feature>
<evidence type="ECO:0000259" key="9">
    <source>
        <dbReference type="PROSITE" id="PS50004"/>
    </source>
</evidence>
<dbReference type="InterPro" id="IPR056910">
    <property type="entry name" value="TCB1-3_C2"/>
</dbReference>
<evidence type="ECO:0000256" key="7">
    <source>
        <dbReference type="SAM" id="MobiDB-lite"/>
    </source>
</evidence>
<feature type="region of interest" description="Disordered" evidence="7">
    <location>
        <begin position="1264"/>
        <end position="1344"/>
    </location>
</feature>
<evidence type="ECO:0000256" key="2">
    <source>
        <dbReference type="ARBA" id="ARBA00022448"/>
    </source>
</evidence>
<evidence type="ECO:0000256" key="1">
    <source>
        <dbReference type="ARBA" id="ARBA00004370"/>
    </source>
</evidence>
<dbReference type="PIRSF" id="PIRSF037232">
    <property type="entry name" value="Tricalbin"/>
    <property type="match status" value="1"/>
</dbReference>
<evidence type="ECO:0008006" key="13">
    <source>
        <dbReference type="Google" id="ProtNLM"/>
    </source>
</evidence>
<dbReference type="Pfam" id="PF00168">
    <property type="entry name" value="C2"/>
    <property type="match status" value="4"/>
</dbReference>
<dbReference type="Proteomes" id="UP000186136">
    <property type="component" value="Unassembled WGS sequence"/>
</dbReference>
<dbReference type="EMBL" id="BDGI01000036">
    <property type="protein sequence ID" value="GAV27510.1"/>
    <property type="molecule type" value="Genomic_DNA"/>
</dbReference>
<keyword evidence="4" id="KW-0446">Lipid-binding</keyword>
<feature type="coiled-coil region" evidence="6">
    <location>
        <begin position="877"/>
        <end position="907"/>
    </location>
</feature>
<dbReference type="PRINTS" id="PR00360">
    <property type="entry name" value="C2DOMAIN"/>
</dbReference>
<dbReference type="SUPFAM" id="SSF49562">
    <property type="entry name" value="C2 domain (Calcium/lipid-binding domain, CaLB)"/>
    <property type="match status" value="4"/>
</dbReference>
<dbReference type="PROSITE" id="PS50004">
    <property type="entry name" value="C2"/>
    <property type="match status" value="4"/>
</dbReference>
<feature type="compositionally biased region" description="Basic residues" evidence="7">
    <location>
        <begin position="1289"/>
        <end position="1298"/>
    </location>
</feature>
<feature type="domain" description="C2" evidence="9">
    <location>
        <begin position="581"/>
        <end position="702"/>
    </location>
</feature>
<sequence>MAAAAQAQGQPQTPAAGGIPQITVTRPNVPLRDDNSVAPNGNAPTLDMRSAQQQQHQQQQPLPPISQRPVSNGVANGTPNGTASDTGEASKREKPHDDVLDLPSAEDGAKLKKTTSSYSVNNEFIKPKEFTYEFPWRKIGSYIDSEKEFTKEELKDLSIDSSANKVTTYIYEKYYADFYWNCSMIVGACFASWCFTYSGFGLFSLVFVMICTFAVYRVELRRFNVNIRDDMQRIQSTENLEKKLESMEWLNNFLVKFWVIYMPALADLVISNTNQVLSQVDPPPPIIKLSLDEFTLGTKAPKIDAIRSFTKLGKDLYQMDWSLNFTPNDINDMTQEELKNKIDPKIALGITIGKGIIHASLPILVENMSFLGNLRIKIKLGDTFPHIDIVSICFLEPPKIDYALKPVGGNTLGIDVMSVIPGLSSFVNGLINSNLAPLMYYPNTIDIKPTELLQPPSAIGCLIIKVRGAEYTSAKAINPYIKYGPEGDPFKQHQTDIKSNTVVPIFNESTHILIDNLYSKLKFELFGLNKSGNSTLLGEAKFELQDLLQDQILELNETKFTKKNRNVGKLVYDLKWYPVLQGETLPDGTKSNPPDSDTGIIELTIISAGNMDTSRSLVGKLSTYIEVYIDSKLIQTSRIVKGTNFPEYNFQVEDLIYSKTASILKLLVKDISSYTETVIAEYETKILDLTLIDNNGADAGKNRVTKDFTKGKGSLKFTSVWKPLGSISGETDDDTTFVPPMGAFRIDVKSCTKLANVETLGTIDPYIEILTSGKTKGRTSSVKNSLNPTYDDEFFVPIISKNQKLRFNCMDEENKGKADRLIGDFILDISGFFSDPKKQNKTVSLSSKLTRNGKEVGTVNYALTYYPLLSVFSHQEVAQIKQKSAEAAEKAEDLDELEEQAKYLEDYKKHPDDYEWVDIDEEAKEIINFDTNKDKVILSLPEILKYNSGVLGINLISGTLKTKLAYVQAFIDDHSFPDFISRKSKNGKLGSTSGECFIRDLRHSILNFRIVKNELPVYKTDVLYETVDPFNVIDLLTKGFNEPVKIDLDGNKFEFLFEFVPSIDKSFETVEDTGLLEVNVISGSNLLAADRSGKSDPYVEGHLQEKQVFKTKIVKKTLNPSFNETFSVPLKSRRRQLLTFKVFDWDIAGDNDPLGDVSVDLKNLPIGQEVLQDFKLNTQGSIKIGLNFKPGYIKPSNGTLLTYGAGLSPVNTGISMATGAVGKAGGLATGAAGKAGGLATSAVGSTAGAVGGIASGFTGGFSKLMRPFEDGPGANKEEKHEPAGTNSKQTHHSSHLKLKPSFLGGKSKHSESDAESFVNDSFSRPSDVSTGNGVQRVPSSTMLNDNGNADTSFNPPPTPNPNMVAFGAGGSPQQLRVPSSPGAINHDNYAKNRNSMDAGSVTTNAFSGTTAIAGRLSVLELHNSVDTKEALNIKVVMKSGNGTEKTIYKTKGTKFQEGVYKWHENAAFRCDSASTMIFIIRSHHTFGKSEEFGHGEILLEQVIGVKKNIAIAINGKISGSLIVNFNYA</sequence>
<evidence type="ECO:0000256" key="4">
    <source>
        <dbReference type="ARBA" id="ARBA00023121"/>
    </source>
</evidence>
<evidence type="ECO:0000259" key="10">
    <source>
        <dbReference type="PROSITE" id="PS51847"/>
    </source>
</evidence>
<dbReference type="CDD" id="cd04040">
    <property type="entry name" value="C2D_Tricalbin-like"/>
    <property type="match status" value="1"/>
</dbReference>
<feature type="compositionally biased region" description="Low complexity" evidence="7">
    <location>
        <begin position="1"/>
        <end position="21"/>
    </location>
</feature>
<evidence type="ECO:0000313" key="12">
    <source>
        <dbReference type="Proteomes" id="UP000186136"/>
    </source>
</evidence>
<dbReference type="GO" id="GO:0008289">
    <property type="term" value="F:lipid binding"/>
    <property type="evidence" value="ECO:0007669"/>
    <property type="project" value="UniProtKB-KW"/>
</dbReference>
<dbReference type="GO" id="GO:0061817">
    <property type="term" value="P:endoplasmic reticulum-plasma membrane tethering"/>
    <property type="evidence" value="ECO:0007669"/>
    <property type="project" value="InterPro"/>
</dbReference>
<feature type="domain" description="SMP-LTD" evidence="10">
    <location>
        <begin position="243"/>
        <end position="450"/>
    </location>
</feature>
<dbReference type="OrthoDB" id="1029639at2759"/>
<feature type="transmembrane region" description="Helical" evidence="8">
    <location>
        <begin position="190"/>
        <end position="216"/>
    </location>
</feature>
<name>A0A1Q2YD91_9ASCO</name>
<keyword evidence="8" id="KW-0812">Transmembrane</keyword>
<comment type="subcellular location">
    <subcellularLocation>
        <location evidence="1">Membrane</location>
    </subcellularLocation>
</comment>
<evidence type="ECO:0000256" key="8">
    <source>
        <dbReference type="SAM" id="Phobius"/>
    </source>
</evidence>
<evidence type="ECO:0000256" key="5">
    <source>
        <dbReference type="ARBA" id="ARBA00023136"/>
    </source>
</evidence>
<dbReference type="PROSITE" id="PS51847">
    <property type="entry name" value="SMP"/>
    <property type="match status" value="1"/>
</dbReference>
<keyword evidence="6" id="KW-0175">Coiled coil</keyword>
<reference evidence="11 12" key="1">
    <citation type="submission" date="2016-08" db="EMBL/GenBank/DDBJ databases">
        <title>Whole genome shotgun sequence of Pichia membranifaciens KS47-1.</title>
        <authorList>
            <person name="Konishi M."/>
            <person name="Ishida M."/>
            <person name="Arakawa T."/>
            <person name="Kato Y."/>
            <person name="Horiuchi J."/>
        </authorList>
    </citation>
    <scope>NUCLEOTIDE SEQUENCE [LARGE SCALE GENOMIC DNA]</scope>
    <source>
        <strain evidence="11 12">KS47-1</strain>
    </source>
</reference>
<dbReference type="GO" id="GO:0016020">
    <property type="term" value="C:membrane"/>
    <property type="evidence" value="ECO:0007669"/>
    <property type="project" value="UniProtKB-SubCell"/>
</dbReference>
<dbReference type="Pfam" id="PF24920">
    <property type="entry name" value="C2_TCB1"/>
    <property type="match status" value="1"/>
</dbReference>
<protein>
    <recommendedName>
        <fullName evidence="13">Tricalbin</fullName>
    </recommendedName>
</protein>
<dbReference type="SMART" id="SM00239">
    <property type="entry name" value="C2"/>
    <property type="match status" value="4"/>
</dbReference>
<feature type="compositionally biased region" description="Basic and acidic residues" evidence="7">
    <location>
        <begin position="88"/>
        <end position="99"/>
    </location>
</feature>
<keyword evidence="5 8" id="KW-0472">Membrane</keyword>
<dbReference type="GO" id="GO:0071944">
    <property type="term" value="C:cell periphery"/>
    <property type="evidence" value="ECO:0007669"/>
    <property type="project" value="UniProtKB-ARBA"/>
</dbReference>
<dbReference type="CDD" id="cd21678">
    <property type="entry name" value="SMP_TCB"/>
    <property type="match status" value="1"/>
</dbReference>
<evidence type="ECO:0000256" key="6">
    <source>
        <dbReference type="SAM" id="Coils"/>
    </source>
</evidence>
<feature type="domain" description="C2" evidence="9">
    <location>
        <begin position="441"/>
        <end position="557"/>
    </location>
</feature>
<dbReference type="InterPro" id="IPR000008">
    <property type="entry name" value="C2_dom"/>
</dbReference>
<feature type="region of interest" description="Disordered" evidence="7">
    <location>
        <begin position="1"/>
        <end position="106"/>
    </location>
</feature>
<dbReference type="GO" id="GO:0006869">
    <property type="term" value="P:lipid transport"/>
    <property type="evidence" value="ECO:0007669"/>
    <property type="project" value="UniProtKB-KW"/>
</dbReference>
<dbReference type="PANTHER" id="PTHR46980:SF1">
    <property type="entry name" value="TRICALBIN-3"/>
    <property type="match status" value="1"/>
</dbReference>
<feature type="compositionally biased region" description="Polar residues" evidence="7">
    <location>
        <begin position="1318"/>
        <end position="1344"/>
    </location>
</feature>
<evidence type="ECO:0000313" key="11">
    <source>
        <dbReference type="EMBL" id="GAV27510.1"/>
    </source>
</evidence>
<keyword evidence="8" id="KW-1133">Transmembrane helix</keyword>
<evidence type="ECO:0000256" key="3">
    <source>
        <dbReference type="ARBA" id="ARBA00023055"/>
    </source>
</evidence>
<comment type="caution">
    <text evidence="11">The sequence shown here is derived from an EMBL/GenBank/DDBJ whole genome shotgun (WGS) entry which is preliminary data.</text>
</comment>
<accession>A0A1Q2YD91</accession>
<dbReference type="InterPro" id="IPR052455">
    <property type="entry name" value="Tricalbin_domain"/>
</dbReference>
<gene>
    <name evidence="11" type="ORF">PMKS-000978</name>
</gene>
<feature type="compositionally biased region" description="Polar residues" evidence="7">
    <location>
        <begin position="68"/>
        <end position="87"/>
    </location>
</feature>
<dbReference type="InterPro" id="IPR037756">
    <property type="entry name" value="C2D_Tricalbin"/>
</dbReference>
<keyword evidence="12" id="KW-1185">Reference proteome</keyword>